<dbReference type="NCBIfam" id="NF003372">
    <property type="entry name" value="PRK04447.1-5"/>
    <property type="match status" value="1"/>
</dbReference>
<reference evidence="2" key="1">
    <citation type="journal article" date="2020" name="mSystems">
        <title>Genome- and Community-Level Interaction Insights into Carbon Utilization and Element Cycling Functions of Hydrothermarchaeota in Hydrothermal Sediment.</title>
        <authorList>
            <person name="Zhou Z."/>
            <person name="Liu Y."/>
            <person name="Xu W."/>
            <person name="Pan J."/>
            <person name="Luo Z.H."/>
            <person name="Li M."/>
        </authorList>
    </citation>
    <scope>NUCLEOTIDE SEQUENCE [LARGE SCALE GENOMIC DNA]</scope>
    <source>
        <strain evidence="2">SpSt-637</strain>
    </source>
</reference>
<organism evidence="2">
    <name type="scientific">Ignisphaera aggregans</name>
    <dbReference type="NCBI Taxonomy" id="334771"/>
    <lineage>
        <taxon>Archaea</taxon>
        <taxon>Thermoproteota</taxon>
        <taxon>Thermoprotei</taxon>
        <taxon>Desulfurococcales</taxon>
        <taxon>Desulfurococcaceae</taxon>
        <taxon>Ignisphaera</taxon>
    </lineage>
</organism>
<name>A0A7C4JJI5_9CREN</name>
<dbReference type="PANTHER" id="PTHR38811">
    <property type="match status" value="1"/>
</dbReference>
<dbReference type="Gene3D" id="3.40.50.10210">
    <property type="match status" value="1"/>
</dbReference>
<evidence type="ECO:0000256" key="1">
    <source>
        <dbReference type="HAMAP-Rule" id="MF_01086"/>
    </source>
</evidence>
<gene>
    <name evidence="2" type="ORF">ENU08_03050</name>
</gene>
<sequence>MPPKSSGYVVVNTNESIDKVKHGKTIAIYVIGSTMTSSVPGISIAGTMPIATLFTPALDVEYLYYGKPVTLDVIPTTPTGIPTPAIITRTALQLLKTSFVVVDVGSYVPPKMPTIALPSRCVGGRIDRENALPLGTSERLFNEAKYVGSTLGRVADVVLIGESIPAGTTTAMAILHALGYQGQNLVSSSTSRNPLEIKKLVVDKALQRVKGVEDPFTLNDIVGDPLHISVAGLALGVVKVGGVAVLAGGTQMLATLGIMKSISPDFDQSKVIHATSRWIFLDKGKEILEFIKSVTSKVGFVYSTLDFSNAPFQGLRAYEEGFVKEGVGAGGTAFLALAKGVDINNLIEDIYREYHRITTQ</sequence>
<proteinExistence type="inferred from homology"/>
<protein>
    <recommendedName>
        <fullName evidence="1">UPF0284 protein ENU08_03050</fullName>
    </recommendedName>
</protein>
<dbReference type="EMBL" id="DTBD01000022">
    <property type="protein sequence ID" value="HGQ64200.1"/>
    <property type="molecule type" value="Genomic_DNA"/>
</dbReference>
<dbReference type="CDD" id="cd02439">
    <property type="entry name" value="DMB-PRT_CobT"/>
    <property type="match status" value="1"/>
</dbReference>
<dbReference type="GO" id="GO:0008939">
    <property type="term" value="F:nicotinate-nucleotide-dimethylbenzimidazole phosphoribosyltransferase activity"/>
    <property type="evidence" value="ECO:0007669"/>
    <property type="project" value="InterPro"/>
</dbReference>
<dbReference type="Pfam" id="PF02277">
    <property type="entry name" value="DBI_PRT"/>
    <property type="match status" value="1"/>
</dbReference>
<dbReference type="InterPro" id="IPR003200">
    <property type="entry name" value="Nict_dMeBzImd_PRibTrfase"/>
</dbReference>
<dbReference type="InterPro" id="IPR002805">
    <property type="entry name" value="Nict_dMeBzImd_PRibTrfase_arc"/>
</dbReference>
<dbReference type="AlphaFoldDB" id="A0A7C4JJI5"/>
<accession>A0A7C4JJI5</accession>
<comment type="similarity">
    <text evidence="1">Belongs to the UPF0284 family.</text>
</comment>
<dbReference type="InterPro" id="IPR036087">
    <property type="entry name" value="Nict_dMeBzImd_PRibTrfase_sf"/>
</dbReference>
<dbReference type="SUPFAM" id="SSF52733">
    <property type="entry name" value="Nicotinate mononucleotide:5,6-dimethylbenzimidazole phosphoribosyltransferase (CobT)"/>
    <property type="match status" value="1"/>
</dbReference>
<comment type="caution">
    <text evidence="2">The sequence shown here is derived from an EMBL/GenBank/DDBJ whole genome shotgun (WGS) entry which is preliminary data.</text>
</comment>
<evidence type="ECO:0000313" key="2">
    <source>
        <dbReference type="EMBL" id="HGQ64200.1"/>
    </source>
</evidence>
<dbReference type="NCBIfam" id="TIGR00303">
    <property type="entry name" value="nicotinate mononucleotide-dependent phosphoribosyltransferase CobT"/>
    <property type="match status" value="1"/>
</dbReference>
<dbReference type="PANTHER" id="PTHR38811:SF1">
    <property type="entry name" value="UPF0284 PROTEIN SLL1500"/>
    <property type="match status" value="1"/>
</dbReference>
<dbReference type="HAMAP" id="MF_01086">
    <property type="entry name" value="UPF0284"/>
    <property type="match status" value="1"/>
</dbReference>